<reference evidence="6" key="1">
    <citation type="journal article" date="2019" name="Int. J. Syst. Evol. Microbiol.">
        <title>The Global Catalogue of Microorganisms (GCM) 10K type strain sequencing project: providing services to taxonomists for standard genome sequencing and annotation.</title>
        <authorList>
            <consortium name="The Broad Institute Genomics Platform"/>
            <consortium name="The Broad Institute Genome Sequencing Center for Infectious Disease"/>
            <person name="Wu L."/>
            <person name="Ma J."/>
        </authorList>
    </citation>
    <scope>NUCLEOTIDE SEQUENCE [LARGE SCALE GENOMIC DNA]</scope>
    <source>
        <strain evidence="6">JCM 17687</strain>
    </source>
</reference>
<evidence type="ECO:0000256" key="3">
    <source>
        <dbReference type="ARBA" id="ARBA00023163"/>
    </source>
</evidence>
<protein>
    <submittedName>
        <fullName evidence="5">Lrp/AsnC family transcriptional regulator</fullName>
    </submittedName>
</protein>
<evidence type="ECO:0000313" key="5">
    <source>
        <dbReference type="EMBL" id="GAA5017038.1"/>
    </source>
</evidence>
<accession>A0ABP9J367</accession>
<dbReference type="Gene3D" id="3.30.70.920">
    <property type="match status" value="1"/>
</dbReference>
<dbReference type="InterPro" id="IPR000485">
    <property type="entry name" value="AsnC-type_HTH_dom"/>
</dbReference>
<name>A0ABP9J367_9MICO</name>
<dbReference type="PANTHER" id="PTHR30154:SF34">
    <property type="entry name" value="TRANSCRIPTIONAL REGULATOR AZLB"/>
    <property type="match status" value="1"/>
</dbReference>
<evidence type="ECO:0000256" key="1">
    <source>
        <dbReference type="ARBA" id="ARBA00023015"/>
    </source>
</evidence>
<organism evidence="5 6">
    <name type="scientific">Terrabacter aeriphilus</name>
    <dbReference type="NCBI Taxonomy" id="515662"/>
    <lineage>
        <taxon>Bacteria</taxon>
        <taxon>Bacillati</taxon>
        <taxon>Actinomycetota</taxon>
        <taxon>Actinomycetes</taxon>
        <taxon>Micrococcales</taxon>
        <taxon>Intrasporangiaceae</taxon>
        <taxon>Terrabacter</taxon>
    </lineage>
</organism>
<comment type="caution">
    <text evidence="5">The sequence shown here is derived from an EMBL/GenBank/DDBJ whole genome shotgun (WGS) entry which is preliminary data.</text>
</comment>
<dbReference type="InterPro" id="IPR011008">
    <property type="entry name" value="Dimeric_a/b-barrel"/>
</dbReference>
<dbReference type="Proteomes" id="UP001500427">
    <property type="component" value="Unassembled WGS sequence"/>
</dbReference>
<evidence type="ECO:0000313" key="6">
    <source>
        <dbReference type="Proteomes" id="UP001500427"/>
    </source>
</evidence>
<dbReference type="Gene3D" id="1.10.10.10">
    <property type="entry name" value="Winged helix-like DNA-binding domain superfamily/Winged helix DNA-binding domain"/>
    <property type="match status" value="2"/>
</dbReference>
<dbReference type="InterPro" id="IPR036390">
    <property type="entry name" value="WH_DNA-bd_sf"/>
</dbReference>
<keyword evidence="3" id="KW-0804">Transcription</keyword>
<feature type="domain" description="HTH asnC-type" evidence="4">
    <location>
        <begin position="178"/>
        <end position="218"/>
    </location>
</feature>
<sequence>MSTPPRALDALDRQIVAALQRDGRASWTEIAEQCGATLPTVTRRGQSLLTSKALRVGVSSDINSPGVADLFVLRIACRAGTQVAVAKALAQRTDLRFLCLVTGGSDLLAELVCRRADSMHVRQINEILAIDGVEGCESDLVLHAYKVSQHWAQGATSSRESSTELIREPHVCDPSHFDETDLLVLRELRADGRASFRSVADAIGVNESTVRRRFEAMRDRGCAWVLTLVAAPALGFESEIILNIKVAPTRIDAIAGELASYVGVRYLAATLNGTLMCEVIMPSSEDVFTFLTEGLGRIDGVLGWSASVELLTVKRGFLETPWWLDAVDEAPAPA</sequence>
<dbReference type="SUPFAM" id="SSF54909">
    <property type="entry name" value="Dimeric alpha+beta barrel"/>
    <property type="match status" value="1"/>
</dbReference>
<dbReference type="PRINTS" id="PR00033">
    <property type="entry name" value="HTHASNC"/>
</dbReference>
<dbReference type="InterPro" id="IPR036388">
    <property type="entry name" value="WH-like_DNA-bd_sf"/>
</dbReference>
<dbReference type="SUPFAM" id="SSF46785">
    <property type="entry name" value="Winged helix' DNA-binding domain"/>
    <property type="match status" value="2"/>
</dbReference>
<keyword evidence="6" id="KW-1185">Reference proteome</keyword>
<keyword evidence="1" id="KW-0805">Transcription regulation</keyword>
<feature type="domain" description="HTH asnC-type" evidence="4">
    <location>
        <begin position="8"/>
        <end position="46"/>
    </location>
</feature>
<dbReference type="EMBL" id="BAABIW010000002">
    <property type="protein sequence ID" value="GAA5017038.1"/>
    <property type="molecule type" value="Genomic_DNA"/>
</dbReference>
<proteinExistence type="predicted"/>
<dbReference type="SMART" id="SM00344">
    <property type="entry name" value="HTH_ASNC"/>
    <property type="match status" value="2"/>
</dbReference>
<gene>
    <name evidence="5" type="ORF">GCM10023258_03120</name>
</gene>
<dbReference type="RefSeq" id="WP_345505663.1">
    <property type="nucleotide sequence ID" value="NZ_BAABIW010000002.1"/>
</dbReference>
<evidence type="ECO:0000259" key="4">
    <source>
        <dbReference type="Pfam" id="PF13404"/>
    </source>
</evidence>
<dbReference type="Pfam" id="PF13404">
    <property type="entry name" value="HTH_AsnC-type"/>
    <property type="match status" value="2"/>
</dbReference>
<dbReference type="PANTHER" id="PTHR30154">
    <property type="entry name" value="LEUCINE-RESPONSIVE REGULATORY PROTEIN"/>
    <property type="match status" value="1"/>
</dbReference>
<evidence type="ECO:0000256" key="2">
    <source>
        <dbReference type="ARBA" id="ARBA00023125"/>
    </source>
</evidence>
<keyword evidence="2" id="KW-0238">DNA-binding</keyword>
<dbReference type="InterPro" id="IPR019888">
    <property type="entry name" value="Tscrpt_reg_AsnC-like"/>
</dbReference>